<dbReference type="PANTHER" id="PTHR14819:SF12">
    <property type="entry name" value="INTERFERON-INDUCED VERY LARGE GTPASE 1-LIKE"/>
    <property type="match status" value="1"/>
</dbReference>
<accession>A0A8J1LTS8</accession>
<dbReference type="OrthoDB" id="1597724at2759"/>
<dbReference type="InterPro" id="IPR058641">
    <property type="entry name" value="GVIN1_dom"/>
</dbReference>
<gene>
    <name evidence="5" type="primary">LOC108703855</name>
</gene>
<reference evidence="5" key="1">
    <citation type="submission" date="2025-08" db="UniProtKB">
        <authorList>
            <consortium name="RefSeq"/>
        </authorList>
    </citation>
    <scope>IDENTIFICATION</scope>
    <source>
        <strain evidence="5">J_2021</strain>
        <tissue evidence="5">Erythrocytes</tissue>
    </source>
</reference>
<evidence type="ECO:0000259" key="3">
    <source>
        <dbReference type="PROSITE" id="PS51717"/>
    </source>
</evidence>
<evidence type="ECO:0000313" key="5">
    <source>
        <dbReference type="RefSeq" id="XP_041432729.1"/>
    </source>
</evidence>
<dbReference type="InterPro" id="IPR027417">
    <property type="entry name" value="P-loop_NTPase"/>
</dbReference>
<dbReference type="PROSITE" id="PS51717">
    <property type="entry name" value="G_VLIG"/>
    <property type="match status" value="1"/>
</dbReference>
<evidence type="ECO:0000259" key="2">
    <source>
        <dbReference type="PROSITE" id="PS50209"/>
    </source>
</evidence>
<dbReference type="GO" id="GO:0005525">
    <property type="term" value="F:GTP binding"/>
    <property type="evidence" value="ECO:0007669"/>
    <property type="project" value="InterPro"/>
</dbReference>
<dbReference type="InterPro" id="IPR001315">
    <property type="entry name" value="CARD"/>
</dbReference>
<comment type="similarity">
    <text evidence="1">Belongs to the TRAFAC class dynamin-like GTPase superfamily. Very large inducible GTPase (VLIG) family.</text>
</comment>
<dbReference type="InterPro" id="IPR057365">
    <property type="entry name" value="URGCP"/>
</dbReference>
<keyword evidence="4" id="KW-1185">Reference proteome</keyword>
<dbReference type="GeneID" id="108703855"/>
<proteinExistence type="inferred from homology"/>
<dbReference type="RefSeq" id="XP_041432729.1">
    <property type="nucleotide sequence ID" value="XM_041576795.1"/>
</dbReference>
<sequence>MAPTPDTIKRLIERLTEIFSNDPLCSALRPNSFLTIDPEKDVHLSYAESPKERAERLLNYVLQRGDADYRKFLEQLATLRPRFPALSHVLESERKRTTLIDIITQHKDAKLSLRNIMDIGKENMNECCPTSVQDLPLTLLRKLAALERTARDTLLLECDQIPKEEENMDDLFNCDAEEHIYKSINPLDVLCVLLNCSDSFLQQQIFSKMSMCQFAVPLLLPAGDAPECTFMLWAMRDIVKRWRPQTLPGSKASIEESLVNISMPHFLVLRLGQSKLSKSKILNQMLSPAQQYNDFFIHDNMTGGNIERHISNGLVEISWCFPVGNKTSLTFPEPIAITNIRGNLECNKSQLDFLMQVSAAVFVFAENINERECEILSQYSKSATPLYFIITPSDRGISREAAESFRKFLHVLNIGPKNILRKDKIANDAELANKMRDIMRNVLGNSCKRITLEDMSHKATQFGFLVDEMSNECQKAKAYATEITKEIKDVVQYKKETLKLQGDLWKEVSQTEKELCRMRKKGDLTIEQYNSILRERLSALRTQQNQQPLPTGMGLFISAITQLSHVEKHYFLKWMKFTLDSLTQKIILKLRADYKEKTKSEINKNELIQLGQKISDSSLGVEHFLREMGQFYESECFMVKTKQIIPTSRQFTVLPKIAADLLLDGFPLELIDGDASNIPLQWVTDVLAELDNKTGGKCRMRVISVLGVQSTGKSTLLNTMFGLQFPVASGRCTKGVFMTLIKVETNLEKNLGCEFVLVIDTEGLKAEELASLEDNYEHDNELATLVVGLSDITIINIAGENLVDMKDILQIVAHAFLRMKTIRDKPKWQFVHQNVSDVCAHDNNMMDKTKLLEQLNQMTRAAANMEKMSGITCFSDIMDYNLEKDNWYIPGLWYGDPPMASVNPGYSGNIYKLKQYLFQFMEKEKSIRKPYNIGEFIKYIESFWNSVKHENFIFSFRNSLEAAAYDQLSMKYSQWEWDFRKQVHTWLISTENKNKNQSADELTPSLGYKHDLSALLYKEENMMLANVEKYFESKSNNVHLIERYRADFSQDVKCFQKEMEHSATAKVDDVFRIQTQNHQLQNIQRDHQRTIEENVTSLLERLEKNETHRGDKEVKDTFENMWENTLSELPRNPLEKRKISQEMLQEIRMDMANRGGSIHEKIHGVKDLGDFGKGEFMVNESHIDIRCYSLIKLTKVTKEFNDQIQTHACVLIRSCSEYVTEKVNTKGDFDRTYCKELLHRISENLNENEYRNLHFTREFELDIKLHILGNAAPRFQVMHNTFLTENDPVFRLQNLKPQYWLRFENILKESETQSRARQFCELCLKPAIMKHIFQHIGKDIVDDILKSENGREYCSRTAFQFTVLKKLLERQDFTQFVQYINSYKWFVKRWIIDHILDRYSDGQKLEKMQVNILSHICNDVKEILNNSELLNKTTVSDFLKQFCLMLQSKLVIPEEAIEVIVFQSKADIWQFSWDIKEFLIVTEKAMESEFNSYTIEDILFNASVKPDDELIKRVIGCGKQCPFCKVSCEAGGDHHEEHFASIHRPQGLGRCTPKYYKKLFGKIMEFLKFFFTLSLFSNHEELQTLSADICSTHVISDAKFSCADTAWQWHPYKEYRKVYPDWKIQPDPTITASDFWKYIFAKFNNKFAEEYETTPADLPNTWHQITEEQALQSLMEACD</sequence>
<protein>
    <submittedName>
        <fullName evidence="5">LOW QUALITY PROTEIN: interferon-induced very large GTPase 1</fullName>
    </submittedName>
</protein>
<dbReference type="InterPro" id="IPR052986">
    <property type="entry name" value="VLIG_GTPase"/>
</dbReference>
<dbReference type="Pfam" id="PF25683">
    <property type="entry name" value="URGCP_GTPase"/>
    <property type="match status" value="1"/>
</dbReference>
<feature type="domain" description="CARD" evidence="2">
    <location>
        <begin position="10"/>
        <end position="76"/>
    </location>
</feature>
<dbReference type="PROSITE" id="PS50209">
    <property type="entry name" value="CARD"/>
    <property type="match status" value="1"/>
</dbReference>
<dbReference type="Proteomes" id="UP000186698">
    <property type="component" value="Chromosome 9_10L"/>
</dbReference>
<dbReference type="PANTHER" id="PTHR14819">
    <property type="entry name" value="GTP-BINDING"/>
    <property type="match status" value="1"/>
</dbReference>
<dbReference type="SUPFAM" id="SSF52540">
    <property type="entry name" value="P-loop containing nucleoside triphosphate hydrolases"/>
    <property type="match status" value="1"/>
</dbReference>
<feature type="domain" description="VLIG-type G" evidence="3">
    <location>
        <begin position="697"/>
        <end position="941"/>
    </location>
</feature>
<dbReference type="Pfam" id="PF25496">
    <property type="entry name" value="URGCP"/>
    <property type="match status" value="1"/>
</dbReference>
<dbReference type="Pfam" id="PF25974">
    <property type="entry name" value="URGCP_9th"/>
    <property type="match status" value="1"/>
</dbReference>
<evidence type="ECO:0000256" key="1">
    <source>
        <dbReference type="ARBA" id="ARBA00006828"/>
    </source>
</evidence>
<dbReference type="KEGG" id="xla:108703855"/>
<dbReference type="InterPro" id="IPR030383">
    <property type="entry name" value="G_VLIG_dom"/>
</dbReference>
<organism evidence="4 5">
    <name type="scientific">Xenopus laevis</name>
    <name type="common">African clawed frog</name>
    <dbReference type="NCBI Taxonomy" id="8355"/>
    <lineage>
        <taxon>Eukaryota</taxon>
        <taxon>Metazoa</taxon>
        <taxon>Chordata</taxon>
        <taxon>Craniata</taxon>
        <taxon>Vertebrata</taxon>
        <taxon>Euteleostomi</taxon>
        <taxon>Amphibia</taxon>
        <taxon>Batrachia</taxon>
        <taxon>Anura</taxon>
        <taxon>Pipoidea</taxon>
        <taxon>Pipidae</taxon>
        <taxon>Xenopodinae</taxon>
        <taxon>Xenopus</taxon>
        <taxon>Xenopus</taxon>
    </lineage>
</organism>
<name>A0A8J1LTS8_XENLA</name>
<evidence type="ECO:0000313" key="4">
    <source>
        <dbReference type="Proteomes" id="UP000186698"/>
    </source>
</evidence>
<dbReference type="Gene3D" id="3.40.50.300">
    <property type="entry name" value="P-loop containing nucleotide triphosphate hydrolases"/>
    <property type="match status" value="1"/>
</dbReference>
<dbReference type="GO" id="GO:0042981">
    <property type="term" value="P:regulation of apoptotic process"/>
    <property type="evidence" value="ECO:0007669"/>
    <property type="project" value="InterPro"/>
</dbReference>